<dbReference type="Pfam" id="PF10604">
    <property type="entry name" value="Polyketide_cyc2"/>
    <property type="match status" value="1"/>
</dbReference>
<accession>A0A1H0GBY5</accession>
<evidence type="ECO:0000313" key="2">
    <source>
        <dbReference type="Proteomes" id="UP000199088"/>
    </source>
</evidence>
<proteinExistence type="predicted"/>
<protein>
    <submittedName>
        <fullName evidence="1">Uncharacterized conserved protein YndB, AHSA1/START domain</fullName>
    </submittedName>
</protein>
<evidence type="ECO:0000313" key="1">
    <source>
        <dbReference type="EMBL" id="SDO04341.1"/>
    </source>
</evidence>
<sequence length="157" mass="17066">MSAEERFVVSRIVPATPQAVFAVLADPTRHRETEPGNWVRDALDPAPITAVGQVFGMHMAFPSSGKPYVMHNRVVAFEPDRVIAWEPGQVDDAGELGTGGWTWRYELAPEGDGTAVTLTYDWSATPQAVRDEIGGLPAFPRTFLDQSLEALEQAATG</sequence>
<dbReference type="AlphaFoldDB" id="A0A1H0GBY5"/>
<organism evidence="1 2">
    <name type="scientific">Klenkia soli</name>
    <dbReference type="NCBI Taxonomy" id="1052260"/>
    <lineage>
        <taxon>Bacteria</taxon>
        <taxon>Bacillati</taxon>
        <taxon>Actinomycetota</taxon>
        <taxon>Actinomycetes</taxon>
        <taxon>Geodermatophilales</taxon>
        <taxon>Geodermatophilaceae</taxon>
        <taxon>Klenkia</taxon>
    </lineage>
</organism>
<name>A0A1H0GBY5_9ACTN</name>
<dbReference type="InterPro" id="IPR023393">
    <property type="entry name" value="START-like_dom_sf"/>
</dbReference>
<keyword evidence="2" id="KW-1185">Reference proteome</keyword>
<dbReference type="STRING" id="1052260.SAMN05660199_01196"/>
<dbReference type="SUPFAM" id="SSF55961">
    <property type="entry name" value="Bet v1-like"/>
    <property type="match status" value="1"/>
</dbReference>
<dbReference type="OrthoDB" id="6624781at2"/>
<reference evidence="2" key="1">
    <citation type="submission" date="2016-10" db="EMBL/GenBank/DDBJ databases">
        <authorList>
            <person name="Varghese N."/>
            <person name="Submissions S."/>
        </authorList>
    </citation>
    <scope>NUCLEOTIDE SEQUENCE [LARGE SCALE GENOMIC DNA]</scope>
    <source>
        <strain evidence="2">DSM 45843</strain>
    </source>
</reference>
<dbReference type="Proteomes" id="UP000199088">
    <property type="component" value="Unassembled WGS sequence"/>
</dbReference>
<dbReference type="InterPro" id="IPR019587">
    <property type="entry name" value="Polyketide_cyclase/dehydratase"/>
</dbReference>
<dbReference type="RefSeq" id="WP_091241427.1">
    <property type="nucleotide sequence ID" value="NZ_FNIR01000003.1"/>
</dbReference>
<gene>
    <name evidence="1" type="ORF">SAMN05660199_01196</name>
</gene>
<dbReference type="Gene3D" id="3.30.530.20">
    <property type="match status" value="1"/>
</dbReference>
<dbReference type="EMBL" id="FNIR01000003">
    <property type="protein sequence ID" value="SDO04341.1"/>
    <property type="molecule type" value="Genomic_DNA"/>
</dbReference>